<dbReference type="NCBIfam" id="TIGR00010">
    <property type="entry name" value="YchF/TatD family DNA exonuclease"/>
    <property type="match status" value="1"/>
</dbReference>
<dbReference type="RefSeq" id="WP_166323556.1">
    <property type="nucleotide sequence ID" value="NZ_CP049916.1"/>
</dbReference>
<protein>
    <submittedName>
        <fullName evidence="5">TatD family hydrolase</fullName>
    </submittedName>
</protein>
<dbReference type="PANTHER" id="PTHR46124">
    <property type="entry name" value="D-AMINOACYL-TRNA DEACYLASE"/>
    <property type="match status" value="1"/>
</dbReference>
<dbReference type="CDD" id="cd01310">
    <property type="entry name" value="TatD_DNAse"/>
    <property type="match status" value="1"/>
</dbReference>
<evidence type="ECO:0000256" key="4">
    <source>
        <dbReference type="PIRSR" id="PIRSR005902-1"/>
    </source>
</evidence>
<dbReference type="GO" id="GO:0004536">
    <property type="term" value="F:DNA nuclease activity"/>
    <property type="evidence" value="ECO:0007669"/>
    <property type="project" value="InterPro"/>
</dbReference>
<feature type="binding site" evidence="4">
    <location>
        <position position="155"/>
    </location>
    <ligand>
        <name>a divalent metal cation</name>
        <dbReference type="ChEBI" id="CHEBI:60240"/>
        <label>2</label>
    </ligand>
</feature>
<gene>
    <name evidence="5" type="ORF">G8D99_06030</name>
</gene>
<keyword evidence="3 5" id="KW-0378">Hydrolase</keyword>
<dbReference type="Proteomes" id="UP000501939">
    <property type="component" value="Chromosome"/>
</dbReference>
<keyword evidence="6" id="KW-1185">Reference proteome</keyword>
<sequence>MFVDTHCHLTMLNLDPYDGNLDLAIQQARDAGVSKMMGISVDLDDHIALSEIAARHADVGYSVGVHPCEDPAMMQRASVEKLVELAQSEKVWAIGETGLDYFHSTDFVEEQKACFERHIQASKIVKKPVVVHTRSSKTDTIDIIRAEQSSHGILHCFTEDWETAKAVLDCGYYISFSGIVSFKNAQDLRDVAKQVPLDRILIETDSPYLAPMPYRGKSNEPKYVPYVAKALSDVYDKSLEEIAFITTQNFENLLRQQ</sequence>
<dbReference type="PIRSF" id="PIRSF005902">
    <property type="entry name" value="DNase_TatD"/>
    <property type="match status" value="1"/>
</dbReference>
<evidence type="ECO:0000256" key="2">
    <source>
        <dbReference type="ARBA" id="ARBA00022723"/>
    </source>
</evidence>
<dbReference type="InterPro" id="IPR032466">
    <property type="entry name" value="Metal_Hydrolase"/>
</dbReference>
<organism evidence="5 6">
    <name type="scientific">Acinetobacter lanii</name>
    <dbReference type="NCBI Taxonomy" id="2715163"/>
    <lineage>
        <taxon>Bacteria</taxon>
        <taxon>Pseudomonadati</taxon>
        <taxon>Pseudomonadota</taxon>
        <taxon>Gammaproteobacteria</taxon>
        <taxon>Moraxellales</taxon>
        <taxon>Moraxellaceae</taxon>
        <taxon>Acinetobacter</taxon>
    </lineage>
</organism>
<accession>A0A6G8S374</accession>
<feature type="binding site" evidence="4">
    <location>
        <position position="8"/>
    </location>
    <ligand>
        <name>a divalent metal cation</name>
        <dbReference type="ChEBI" id="CHEBI:60240"/>
        <label>1</label>
    </ligand>
</feature>
<dbReference type="PANTHER" id="PTHR46124:SF2">
    <property type="entry name" value="D-AMINOACYL-TRNA DEACYLASE"/>
    <property type="match status" value="1"/>
</dbReference>
<dbReference type="GO" id="GO:0046872">
    <property type="term" value="F:metal ion binding"/>
    <property type="evidence" value="ECO:0007669"/>
    <property type="project" value="UniProtKB-KW"/>
</dbReference>
<dbReference type="AlphaFoldDB" id="A0A6G8S374"/>
<dbReference type="Pfam" id="PF01026">
    <property type="entry name" value="TatD_DNase"/>
    <property type="match status" value="1"/>
</dbReference>
<dbReference type="FunFam" id="3.20.20.140:FF:000005">
    <property type="entry name" value="TatD family hydrolase"/>
    <property type="match status" value="1"/>
</dbReference>
<dbReference type="GO" id="GO:0005829">
    <property type="term" value="C:cytosol"/>
    <property type="evidence" value="ECO:0007669"/>
    <property type="project" value="TreeGrafter"/>
</dbReference>
<evidence type="ECO:0000313" key="6">
    <source>
        <dbReference type="Proteomes" id="UP000501939"/>
    </source>
</evidence>
<proteinExistence type="inferred from homology"/>
<reference evidence="5 6" key="1">
    <citation type="submission" date="2020-03" db="EMBL/GenBank/DDBJ databases">
        <authorList>
            <person name="Zhu W."/>
        </authorList>
    </citation>
    <scope>NUCLEOTIDE SEQUENCE [LARGE SCALE GENOMIC DNA]</scope>
    <source>
        <strain evidence="5 6">185</strain>
    </source>
</reference>
<feature type="binding site" evidence="4">
    <location>
        <position position="132"/>
    </location>
    <ligand>
        <name>a divalent metal cation</name>
        <dbReference type="ChEBI" id="CHEBI:60240"/>
        <label>2</label>
    </ligand>
</feature>
<dbReference type="InterPro" id="IPR018228">
    <property type="entry name" value="DNase_TatD-rel_CS"/>
</dbReference>
<comment type="similarity">
    <text evidence="1">Belongs to the metallo-dependent hydrolases superfamily. TatD-type hydrolase family.</text>
</comment>
<feature type="binding site" evidence="4">
    <location>
        <position position="205"/>
    </location>
    <ligand>
        <name>a divalent metal cation</name>
        <dbReference type="ChEBI" id="CHEBI:60240"/>
        <label>1</label>
    </ligand>
</feature>
<evidence type="ECO:0000256" key="3">
    <source>
        <dbReference type="ARBA" id="ARBA00022801"/>
    </source>
</evidence>
<dbReference type="SUPFAM" id="SSF51556">
    <property type="entry name" value="Metallo-dependent hydrolases"/>
    <property type="match status" value="1"/>
</dbReference>
<dbReference type="PROSITE" id="PS01091">
    <property type="entry name" value="TATD_3"/>
    <property type="match status" value="1"/>
</dbReference>
<dbReference type="InterPro" id="IPR015991">
    <property type="entry name" value="TatD/YcfH-like"/>
</dbReference>
<dbReference type="EMBL" id="CP049916">
    <property type="protein sequence ID" value="QIO08622.1"/>
    <property type="molecule type" value="Genomic_DNA"/>
</dbReference>
<evidence type="ECO:0000256" key="1">
    <source>
        <dbReference type="ARBA" id="ARBA00009275"/>
    </source>
</evidence>
<dbReference type="InterPro" id="IPR001130">
    <property type="entry name" value="TatD-like"/>
</dbReference>
<keyword evidence="2 4" id="KW-0479">Metal-binding</keyword>
<dbReference type="Gene3D" id="3.20.20.140">
    <property type="entry name" value="Metal-dependent hydrolases"/>
    <property type="match status" value="1"/>
</dbReference>
<feature type="binding site" evidence="4">
    <location>
        <position position="96"/>
    </location>
    <ligand>
        <name>a divalent metal cation</name>
        <dbReference type="ChEBI" id="CHEBI:60240"/>
        <label>1</label>
    </ligand>
</feature>
<dbReference type="GO" id="GO:0016788">
    <property type="term" value="F:hydrolase activity, acting on ester bonds"/>
    <property type="evidence" value="ECO:0007669"/>
    <property type="project" value="InterPro"/>
</dbReference>
<name>A0A6G8S374_9GAMM</name>
<feature type="binding site" evidence="4">
    <location>
        <position position="6"/>
    </location>
    <ligand>
        <name>a divalent metal cation</name>
        <dbReference type="ChEBI" id="CHEBI:60240"/>
        <label>1</label>
    </ligand>
</feature>
<dbReference type="KEGG" id="alj:G8D99_06030"/>
<evidence type="ECO:0000313" key="5">
    <source>
        <dbReference type="EMBL" id="QIO08622.1"/>
    </source>
</evidence>